<accession>A0AAW2C3J6</accession>
<dbReference type="GO" id="GO:0043138">
    <property type="term" value="F:3'-5' DNA helicase activity"/>
    <property type="evidence" value="ECO:0007669"/>
    <property type="project" value="TreeGrafter"/>
</dbReference>
<comment type="caution">
    <text evidence="6">The sequence shown here is derived from an EMBL/GenBank/DDBJ whole genome shotgun (WGS) entry which is preliminary data.</text>
</comment>
<dbReference type="EMBL" id="JAZDWU010000009">
    <property type="protein sequence ID" value="KAK9992088.1"/>
    <property type="molecule type" value="Genomic_DNA"/>
</dbReference>
<evidence type="ECO:0000256" key="3">
    <source>
        <dbReference type="ARBA" id="ARBA00023235"/>
    </source>
</evidence>
<keyword evidence="3" id="KW-0413">Isomerase</keyword>
<evidence type="ECO:0000313" key="7">
    <source>
        <dbReference type="Proteomes" id="UP001459277"/>
    </source>
</evidence>
<dbReference type="GO" id="GO:0009378">
    <property type="term" value="F:four-way junction helicase activity"/>
    <property type="evidence" value="ECO:0007669"/>
    <property type="project" value="TreeGrafter"/>
</dbReference>
<evidence type="ECO:0000256" key="5">
    <source>
        <dbReference type="SAM" id="MobiDB-lite"/>
    </source>
</evidence>
<feature type="region of interest" description="Disordered" evidence="5">
    <location>
        <begin position="45"/>
        <end position="78"/>
    </location>
</feature>
<dbReference type="GO" id="GO:0005634">
    <property type="term" value="C:nucleus"/>
    <property type="evidence" value="ECO:0007669"/>
    <property type="project" value="TreeGrafter"/>
</dbReference>
<keyword evidence="4" id="KW-0539">Nucleus</keyword>
<dbReference type="AlphaFoldDB" id="A0AAW2C3J6"/>
<keyword evidence="2" id="KW-0238">DNA-binding</keyword>
<dbReference type="Proteomes" id="UP001459277">
    <property type="component" value="Unassembled WGS sequence"/>
</dbReference>
<protein>
    <recommendedName>
        <fullName evidence="8">Helicase C-terminal domain-containing protein</fullName>
    </recommendedName>
</protein>
<organism evidence="6 7">
    <name type="scientific">Lithocarpus litseifolius</name>
    <dbReference type="NCBI Taxonomy" id="425828"/>
    <lineage>
        <taxon>Eukaryota</taxon>
        <taxon>Viridiplantae</taxon>
        <taxon>Streptophyta</taxon>
        <taxon>Embryophyta</taxon>
        <taxon>Tracheophyta</taxon>
        <taxon>Spermatophyta</taxon>
        <taxon>Magnoliopsida</taxon>
        <taxon>eudicotyledons</taxon>
        <taxon>Gunneridae</taxon>
        <taxon>Pentapetalae</taxon>
        <taxon>rosids</taxon>
        <taxon>fabids</taxon>
        <taxon>Fagales</taxon>
        <taxon>Fagaceae</taxon>
        <taxon>Lithocarpus</taxon>
    </lineage>
</organism>
<evidence type="ECO:0000313" key="6">
    <source>
        <dbReference type="EMBL" id="KAK9992088.1"/>
    </source>
</evidence>
<sequence>MMIRSIQRCSEGFDMHNDLTYTLGLVEELGQLKLADALIKASDIGTQAPSRGGQSGGSRGGGRCGGGQAGRGRTTKLDPIYEEGDDSGIENSWLGTNWIEQIPAEDIEPVEGLRRSRRPRAHAPDCGTGDELIYGGNEKAIEPEVSVCLFFLSIEIVDQDGKSSLLSLVKAFDSVFDVYEEYYHAGLAPRQRVAVQKKWHMGEVHIVCATIAFGMGIDKPDVVDLKLKICRGTSIKTILVQEAQSFFAATVIVGTA</sequence>
<dbReference type="GO" id="GO:0000724">
    <property type="term" value="P:double-strand break repair via homologous recombination"/>
    <property type="evidence" value="ECO:0007669"/>
    <property type="project" value="TreeGrafter"/>
</dbReference>
<comment type="similarity">
    <text evidence="1">Belongs to the helicase family. RecQ subfamily.</text>
</comment>
<dbReference type="GO" id="GO:0005694">
    <property type="term" value="C:chromosome"/>
    <property type="evidence" value="ECO:0007669"/>
    <property type="project" value="TreeGrafter"/>
</dbReference>
<keyword evidence="7" id="KW-1185">Reference proteome</keyword>
<evidence type="ECO:0000256" key="4">
    <source>
        <dbReference type="ARBA" id="ARBA00023242"/>
    </source>
</evidence>
<feature type="compositionally biased region" description="Gly residues" evidence="5">
    <location>
        <begin position="53"/>
        <end position="70"/>
    </location>
</feature>
<dbReference type="SUPFAM" id="SSF52540">
    <property type="entry name" value="P-loop containing nucleoside triphosphate hydrolases"/>
    <property type="match status" value="1"/>
</dbReference>
<dbReference type="PANTHER" id="PTHR13710:SF153">
    <property type="entry name" value="RECQ-LIKE DNA HELICASE BLM"/>
    <property type="match status" value="1"/>
</dbReference>
<dbReference type="PANTHER" id="PTHR13710">
    <property type="entry name" value="DNA HELICASE RECQ FAMILY MEMBER"/>
    <property type="match status" value="1"/>
</dbReference>
<reference evidence="6 7" key="1">
    <citation type="submission" date="2024-01" db="EMBL/GenBank/DDBJ databases">
        <title>A telomere-to-telomere, gap-free genome of sweet tea (Lithocarpus litseifolius).</title>
        <authorList>
            <person name="Zhou J."/>
        </authorList>
    </citation>
    <scope>NUCLEOTIDE SEQUENCE [LARGE SCALE GENOMIC DNA]</scope>
    <source>
        <strain evidence="6">Zhou-2022a</strain>
        <tissue evidence="6">Leaf</tissue>
    </source>
</reference>
<evidence type="ECO:0000256" key="2">
    <source>
        <dbReference type="ARBA" id="ARBA00023125"/>
    </source>
</evidence>
<dbReference type="Gene3D" id="3.40.50.300">
    <property type="entry name" value="P-loop containing nucleotide triphosphate hydrolases"/>
    <property type="match status" value="1"/>
</dbReference>
<proteinExistence type="inferred from homology"/>
<gene>
    <name evidence="6" type="ORF">SO802_027073</name>
</gene>
<dbReference type="InterPro" id="IPR027417">
    <property type="entry name" value="P-loop_NTPase"/>
</dbReference>
<evidence type="ECO:0008006" key="8">
    <source>
        <dbReference type="Google" id="ProtNLM"/>
    </source>
</evidence>
<name>A0AAW2C3J6_9ROSI</name>
<evidence type="ECO:0000256" key="1">
    <source>
        <dbReference type="ARBA" id="ARBA00005446"/>
    </source>
</evidence>
<dbReference type="GO" id="GO:0003677">
    <property type="term" value="F:DNA binding"/>
    <property type="evidence" value="ECO:0007669"/>
    <property type="project" value="UniProtKB-KW"/>
</dbReference>
<dbReference type="GO" id="GO:0005737">
    <property type="term" value="C:cytoplasm"/>
    <property type="evidence" value="ECO:0007669"/>
    <property type="project" value="TreeGrafter"/>
</dbReference>